<evidence type="ECO:0000256" key="1">
    <source>
        <dbReference type="SAM" id="MobiDB-lite"/>
    </source>
</evidence>
<keyword evidence="4" id="KW-1185">Reference proteome</keyword>
<evidence type="ECO:0000256" key="2">
    <source>
        <dbReference type="SAM" id="Phobius"/>
    </source>
</evidence>
<feature type="region of interest" description="Disordered" evidence="1">
    <location>
        <begin position="473"/>
        <end position="502"/>
    </location>
</feature>
<feature type="region of interest" description="Disordered" evidence="1">
    <location>
        <begin position="535"/>
        <end position="565"/>
    </location>
</feature>
<dbReference type="GO" id="GO:0019901">
    <property type="term" value="F:protein kinase binding"/>
    <property type="evidence" value="ECO:0007669"/>
    <property type="project" value="InterPro"/>
</dbReference>
<feature type="transmembrane region" description="Helical" evidence="2">
    <location>
        <begin position="40"/>
        <end position="68"/>
    </location>
</feature>
<feature type="transmembrane region" description="Helical" evidence="2">
    <location>
        <begin position="117"/>
        <end position="136"/>
    </location>
</feature>
<feature type="compositionally biased region" description="Basic residues" evidence="1">
    <location>
        <begin position="538"/>
        <end position="549"/>
    </location>
</feature>
<dbReference type="PANTHER" id="PTHR15615">
    <property type="match status" value="1"/>
</dbReference>
<organism evidence="3 4">
    <name type="scientific">Perkinsus chesapeaki</name>
    <name type="common">Clam parasite</name>
    <name type="synonym">Perkinsus andrewsi</name>
    <dbReference type="NCBI Taxonomy" id="330153"/>
    <lineage>
        <taxon>Eukaryota</taxon>
        <taxon>Sar</taxon>
        <taxon>Alveolata</taxon>
        <taxon>Perkinsozoa</taxon>
        <taxon>Perkinsea</taxon>
        <taxon>Perkinsida</taxon>
        <taxon>Perkinsidae</taxon>
        <taxon>Perkinsus</taxon>
    </lineage>
</organism>
<feature type="region of interest" description="Disordered" evidence="1">
    <location>
        <begin position="936"/>
        <end position="975"/>
    </location>
</feature>
<dbReference type="InterPro" id="IPR036915">
    <property type="entry name" value="Cyclin-like_sf"/>
</dbReference>
<accession>A0A7J6MZD5</accession>
<dbReference type="EMBL" id="JAAPAO010000023">
    <property type="protein sequence ID" value="KAF4676992.1"/>
    <property type="molecule type" value="Genomic_DNA"/>
</dbReference>
<dbReference type="GO" id="GO:0005634">
    <property type="term" value="C:nucleus"/>
    <property type="evidence" value="ECO:0007669"/>
    <property type="project" value="TreeGrafter"/>
</dbReference>
<dbReference type="GO" id="GO:0000307">
    <property type="term" value="C:cyclin-dependent protein kinase holoenzyme complex"/>
    <property type="evidence" value="ECO:0007669"/>
    <property type="project" value="TreeGrafter"/>
</dbReference>
<keyword evidence="2" id="KW-1133">Transmembrane helix</keyword>
<keyword evidence="2" id="KW-0472">Membrane</keyword>
<dbReference type="Proteomes" id="UP000591131">
    <property type="component" value="Unassembled WGS sequence"/>
</dbReference>
<evidence type="ECO:0000313" key="3">
    <source>
        <dbReference type="EMBL" id="KAF4676992.1"/>
    </source>
</evidence>
<dbReference type="CDD" id="cd20558">
    <property type="entry name" value="CYCLIN_ScPCL7-like"/>
    <property type="match status" value="1"/>
</dbReference>
<reference evidence="3 4" key="1">
    <citation type="submission" date="2020-04" db="EMBL/GenBank/DDBJ databases">
        <title>Perkinsus chesapeaki whole genome sequence.</title>
        <authorList>
            <person name="Bogema D.R."/>
        </authorList>
    </citation>
    <scope>NUCLEOTIDE SEQUENCE [LARGE SCALE GENOMIC DNA]</scope>
    <source>
        <strain evidence="3">ATCC PRA-425</strain>
    </source>
</reference>
<dbReference type="Pfam" id="PF08613">
    <property type="entry name" value="Cyclin"/>
    <property type="match status" value="1"/>
</dbReference>
<sequence>MSLIGEWPVDNYVLGLLILPLISRSKLQWPALAYPTVEEWALGSIALSSLLPAVGIQAVWLYVLGAILGNVICREMEAQAGIAAVISYLVGESMVFANHRNDFDGLTLLWFHDLGPSTFAVVYAVLASTTYVAFAPRCRRELMCLKRADWWVSCAAVDGPFMSDAPSSPRPVVLGTCPGEAARSYLAWLGPRATAAAYILQNELQAQDLPRPPEHTCVRTDPHKQTVGSTQELLTFDMDTLPRVGPEIITLPPSVPIAEHHHEPDSWSSWGSRASVSHPAVCEAHLPSPSLDPLVAPTILFLVYAAVLSRMSQEESPSAVAAACLAEVYTYITRNGAPCCRLAKTVLGAWKGGWGYCCFCEMKNLIVSAALSFPTESARLEVGSITPEAEDEASLVDAPSSRASVIAGNVPIEAAEPAPAAPPLSETKATTTELPSTAFRQDCVFCPLGESILAEHVALCTLARLQGTLPKNSLSKLEPVGDVDKGSNAPPNSSRLDITANRPRFQSSPELITAFDALLVQEAFLASLERRNRSSHQQWRRRSSRMKARPRSDMMPTRPLSSPGVAPRAYVRPFTPHDQLPYSLYVEKVENDFIATFCKSPRILPPHTVSRLESSSHMLARYILRDLYFTIGIIYALEGGRWPHPPSAEVGRKPSPGSLSAVTFRLTRISEPRPRSLGCQTDLAGLTGSMIDITLAAQSTTTAGRSEDVTVKSNEAHLVIADSMTISLQCMVHSKDAEEKTVQASRKAGHCNSNQKAEMPVVEMVSSAVQTMSPRQRLEAGTFCDLSNISVVPPDATSNTVVSRTPAGGNNHFKSNTVMEDDAMDLTAARRCSVEFVGYLMARCACRMMARSSLDSLFARIVAPARGTLPRAERVTGGSSVGIQCVDETHSDSTEFVPAYLTSPCNVACQTNSPRPSHLRLLLLMAAQRRLLSSGAVDRLRPAPEEAPASCGRRGGRNRQPPSSTPSVSNTAPPPGLAPATPCLLFETSSSVVSQELTSTYKSVATTLLSEVSTDCSAASYTKFCAPQSCLFHPDSPGAHALDDATALAAKSRDSLALMLPSLGEVLNHVVMLGDATTSSMGQGDLTRFHAVRIPGISIKDYLKRLAKHFNCSNACFIIALIYIDKLIKTRGESFRINSYSIHRVLLTSLLVATKFYDDSYYSNAYYAKVGGIRLAELNALEVRFLHLMKWSLVVDPEEYQQYKYHIVKVRLLEGNFSQPWQQPIRNPKTVDRRSSIASTVDPDVVSCCPPTGSSLLGRSPPCKGSRAGVIANGSGICCPAHTNVEDAGEGPFNPSLVGCHAALHDESIKLLHRQSPRGKFLTP</sequence>
<name>A0A7J6MZD5_PERCH</name>
<evidence type="ECO:0000313" key="4">
    <source>
        <dbReference type="Proteomes" id="UP000591131"/>
    </source>
</evidence>
<dbReference type="PANTHER" id="PTHR15615:SF108">
    <property type="entry name" value="PROTEIN CNPPD1"/>
    <property type="match status" value="1"/>
</dbReference>
<dbReference type="Gene3D" id="1.10.472.10">
    <property type="entry name" value="Cyclin-like"/>
    <property type="match status" value="1"/>
</dbReference>
<protein>
    <submittedName>
        <fullName evidence="3">Mitochondrial peripheral inner membrane protein</fullName>
    </submittedName>
</protein>
<comment type="caution">
    <text evidence="3">The sequence shown here is derived from an EMBL/GenBank/DDBJ whole genome shotgun (WGS) entry which is preliminary data.</text>
</comment>
<dbReference type="OrthoDB" id="337735at2759"/>
<dbReference type="SUPFAM" id="SSF47954">
    <property type="entry name" value="Cyclin-like"/>
    <property type="match status" value="1"/>
</dbReference>
<dbReference type="InterPro" id="IPR013922">
    <property type="entry name" value="Cyclin_PHO80-like"/>
</dbReference>
<feature type="compositionally biased region" description="Polar residues" evidence="1">
    <location>
        <begin position="960"/>
        <end position="971"/>
    </location>
</feature>
<dbReference type="GO" id="GO:0016538">
    <property type="term" value="F:cyclin-dependent protein serine/threonine kinase regulator activity"/>
    <property type="evidence" value="ECO:0007669"/>
    <property type="project" value="TreeGrafter"/>
</dbReference>
<proteinExistence type="predicted"/>
<gene>
    <name evidence="3" type="primary">CYC2_1</name>
    <name evidence="3" type="ORF">FOL47_003989</name>
</gene>
<keyword evidence="2" id="KW-0812">Transmembrane</keyword>